<evidence type="ECO:0000313" key="2">
    <source>
        <dbReference type="Proteomes" id="UP000094527"/>
    </source>
</evidence>
<keyword evidence="2" id="KW-1185">Reference proteome</keyword>
<comment type="caution">
    <text evidence="1">The sequence shown here is derived from an EMBL/GenBank/DDBJ whole genome shotgun (WGS) entry which is preliminary data.</text>
</comment>
<reference evidence="1 2" key="1">
    <citation type="journal article" date="2016" name="Genome Biol. Evol.">
        <title>Gene Family Evolution Reflects Adaptation to Soil Environmental Stressors in the Genome of the Collembolan Orchesella cincta.</title>
        <authorList>
            <person name="Faddeeva-Vakhrusheva A."/>
            <person name="Derks M.F."/>
            <person name="Anvar S.Y."/>
            <person name="Agamennone V."/>
            <person name="Suring W."/>
            <person name="Smit S."/>
            <person name="van Straalen N.M."/>
            <person name="Roelofs D."/>
        </authorList>
    </citation>
    <scope>NUCLEOTIDE SEQUENCE [LARGE SCALE GENOMIC DNA]</scope>
    <source>
        <tissue evidence="1">Mixed pool</tissue>
    </source>
</reference>
<dbReference type="AlphaFoldDB" id="A0A1D2MHL4"/>
<name>A0A1D2MHL4_ORCCI</name>
<organism evidence="1 2">
    <name type="scientific">Orchesella cincta</name>
    <name type="common">Springtail</name>
    <name type="synonym">Podura cincta</name>
    <dbReference type="NCBI Taxonomy" id="48709"/>
    <lineage>
        <taxon>Eukaryota</taxon>
        <taxon>Metazoa</taxon>
        <taxon>Ecdysozoa</taxon>
        <taxon>Arthropoda</taxon>
        <taxon>Hexapoda</taxon>
        <taxon>Collembola</taxon>
        <taxon>Entomobryomorpha</taxon>
        <taxon>Entomobryoidea</taxon>
        <taxon>Orchesellidae</taxon>
        <taxon>Orchesellinae</taxon>
        <taxon>Orchesella</taxon>
    </lineage>
</organism>
<gene>
    <name evidence="1" type="ORF">Ocin01_14217</name>
</gene>
<evidence type="ECO:0000313" key="1">
    <source>
        <dbReference type="EMBL" id="ODM92465.1"/>
    </source>
</evidence>
<proteinExistence type="predicted"/>
<dbReference type="EMBL" id="LJIJ01001221">
    <property type="protein sequence ID" value="ODM92465.1"/>
    <property type="molecule type" value="Genomic_DNA"/>
</dbReference>
<accession>A0A1D2MHL4</accession>
<protein>
    <submittedName>
        <fullName evidence="1">Uncharacterized protein</fullName>
    </submittedName>
</protein>
<dbReference type="Proteomes" id="UP000094527">
    <property type="component" value="Unassembled WGS sequence"/>
</dbReference>
<sequence length="80" mass="9362">MPRTCCAPQPLALLDNTLLTRRLYQQTQQQQNNRVTTMIAPRMSTLPSHQTLIVTVRKVVVEIVPKRKHFHREPRVLTVY</sequence>